<sequence length="271" mass="33263">MWALYNSYHYSHLDRCNKDNINNIRKKSLNKDEFFNNDLICQGNSLKINKINEDIDNEFDSGHEIKKLKNIRPLYSDLWEKSVYEANQRKKHGCNIGEIYNESYDMSFREFPDEYIPKNNPNRPKLYEELNSNDLSWMTSIPLTDIHSNLTLEQQYYHLKDMEKYYLINLWKTKWDEIRPERDYWYELRDNTFWMEAQKNRFSVIDPEKRLYFLNILKDFCKSQQLHYNKYKDKDSNISDLKRNENEFLKENFLNENLKESYNEHVFEKLS</sequence>
<dbReference type="AlphaFoldDB" id="A0A1Y1X5W4"/>
<reference evidence="1 2" key="2">
    <citation type="submission" date="2016-08" db="EMBL/GenBank/DDBJ databases">
        <title>Pervasive Adenine N6-methylation of Active Genes in Fungi.</title>
        <authorList>
            <consortium name="DOE Joint Genome Institute"/>
            <person name="Mondo S.J."/>
            <person name="Dannebaum R.O."/>
            <person name="Kuo R.C."/>
            <person name="Labutti K."/>
            <person name="Haridas S."/>
            <person name="Kuo A."/>
            <person name="Salamov A."/>
            <person name="Ahrendt S.R."/>
            <person name="Lipzen A."/>
            <person name="Sullivan W."/>
            <person name="Andreopoulos W.B."/>
            <person name="Clum A."/>
            <person name="Lindquist E."/>
            <person name="Daum C."/>
            <person name="Ramamoorthy G.K."/>
            <person name="Gryganskyi A."/>
            <person name="Culley D."/>
            <person name="Magnuson J.K."/>
            <person name="James T.Y."/>
            <person name="O'Malley M.A."/>
            <person name="Stajich J.E."/>
            <person name="Spatafora J.W."/>
            <person name="Visel A."/>
            <person name="Grigoriev I.V."/>
        </authorList>
    </citation>
    <scope>NUCLEOTIDE SEQUENCE [LARGE SCALE GENOMIC DNA]</scope>
    <source>
        <strain evidence="1 2">S4</strain>
    </source>
</reference>
<gene>
    <name evidence="1" type="ORF">BCR32DRAFT_293494</name>
</gene>
<dbReference type="Proteomes" id="UP000193944">
    <property type="component" value="Unassembled WGS sequence"/>
</dbReference>
<organism evidence="1 2">
    <name type="scientific">Anaeromyces robustus</name>
    <dbReference type="NCBI Taxonomy" id="1754192"/>
    <lineage>
        <taxon>Eukaryota</taxon>
        <taxon>Fungi</taxon>
        <taxon>Fungi incertae sedis</taxon>
        <taxon>Chytridiomycota</taxon>
        <taxon>Chytridiomycota incertae sedis</taxon>
        <taxon>Neocallimastigomycetes</taxon>
        <taxon>Neocallimastigales</taxon>
        <taxon>Neocallimastigaceae</taxon>
        <taxon>Anaeromyces</taxon>
    </lineage>
</organism>
<reference evidence="1 2" key="1">
    <citation type="submission" date="2016-08" db="EMBL/GenBank/DDBJ databases">
        <title>A Parts List for Fungal Cellulosomes Revealed by Comparative Genomics.</title>
        <authorList>
            <consortium name="DOE Joint Genome Institute"/>
            <person name="Haitjema C.H."/>
            <person name="Gilmore S.P."/>
            <person name="Henske J.K."/>
            <person name="Solomon K.V."/>
            <person name="De Groot R."/>
            <person name="Kuo A."/>
            <person name="Mondo S.J."/>
            <person name="Salamov A.A."/>
            <person name="Labutti K."/>
            <person name="Zhao Z."/>
            <person name="Chiniquy J."/>
            <person name="Barry K."/>
            <person name="Brewer H.M."/>
            <person name="Purvine S.O."/>
            <person name="Wright A.T."/>
            <person name="Boxma B."/>
            <person name="Van Alen T."/>
            <person name="Hackstein J.H."/>
            <person name="Baker S.E."/>
            <person name="Grigoriev I.V."/>
            <person name="O'Malley M.A."/>
        </authorList>
    </citation>
    <scope>NUCLEOTIDE SEQUENCE [LARGE SCALE GENOMIC DNA]</scope>
    <source>
        <strain evidence="1 2">S4</strain>
    </source>
</reference>
<evidence type="ECO:0000313" key="1">
    <source>
        <dbReference type="EMBL" id="ORX81048.1"/>
    </source>
</evidence>
<comment type="caution">
    <text evidence="1">The sequence shown here is derived from an EMBL/GenBank/DDBJ whole genome shotgun (WGS) entry which is preliminary data.</text>
</comment>
<dbReference type="EMBL" id="MCFG01000128">
    <property type="protein sequence ID" value="ORX81048.1"/>
    <property type="molecule type" value="Genomic_DNA"/>
</dbReference>
<name>A0A1Y1X5W4_9FUNG</name>
<protein>
    <submittedName>
        <fullName evidence="1">Uncharacterized protein</fullName>
    </submittedName>
</protein>
<dbReference type="OrthoDB" id="2145605at2759"/>
<evidence type="ECO:0000313" key="2">
    <source>
        <dbReference type="Proteomes" id="UP000193944"/>
    </source>
</evidence>
<accession>A0A1Y1X5W4</accession>
<keyword evidence="2" id="KW-1185">Reference proteome</keyword>
<proteinExistence type="predicted"/>